<evidence type="ECO:0000256" key="6">
    <source>
        <dbReference type="SAM" id="Phobius"/>
    </source>
</evidence>
<dbReference type="GO" id="GO:0005576">
    <property type="term" value="C:extracellular region"/>
    <property type="evidence" value="ECO:0007669"/>
    <property type="project" value="UniProtKB-SubCell"/>
</dbReference>
<evidence type="ECO:0000256" key="3">
    <source>
        <dbReference type="ARBA" id="ARBA00018392"/>
    </source>
</evidence>
<evidence type="ECO:0000313" key="8">
    <source>
        <dbReference type="EMBL" id="PVE51796.1"/>
    </source>
</evidence>
<feature type="domain" description="PLD phosphodiesterase" evidence="7">
    <location>
        <begin position="414"/>
        <end position="441"/>
    </location>
</feature>
<comment type="function">
    <text evidence="1">Could be a virulence factor.</text>
</comment>
<protein>
    <recommendedName>
        <fullName evidence="3">Phospholipase D</fullName>
    </recommendedName>
    <alternativeName>
        <fullName evidence="5">Choline phosphatase</fullName>
    </alternativeName>
</protein>
<keyword evidence="6" id="KW-0472">Membrane</keyword>
<dbReference type="PANTHER" id="PTHR21248:SF12">
    <property type="entry name" value="CARDIOLIPIN SYNTHASE C"/>
    <property type="match status" value="1"/>
</dbReference>
<keyword evidence="6" id="KW-0812">Transmembrane</keyword>
<gene>
    <name evidence="8" type="ORF">DC430_16855</name>
</gene>
<evidence type="ECO:0000256" key="1">
    <source>
        <dbReference type="ARBA" id="ARBA00003145"/>
    </source>
</evidence>
<dbReference type="Gene3D" id="3.30.870.10">
    <property type="entry name" value="Endonuclease Chain A"/>
    <property type="match status" value="2"/>
</dbReference>
<sequence>MGAIVTGIIIATLIVVVSVIAALVALSRRQERAITKIASTALPKSDDATPLDRHWAGIRKGDDDARLTALALVQSNMGAFAVRVATARAAGRSLDLMYYMWNADLTGRLMMREVLAAADRGVRVRLLLDDLGVTMSDRIFHAIDSHPNIKLRLFNPTKARENMFRRGIELVLRFRSVNRRMHNKAWIADGRALVIGGRNIGDAYFGAAEAANFRDFDVLAHGKAVSDAEEIFDDYWNSAVAIPVRSLLAKRPSRLARLRRKLDRLATSDAARPYLQKVESLHHDGQFLMADRLHTVSSATVLADPPEKAAGKRRSGHNYLMENLLPVLEGAKHKLKITSPYFIPGQKGVETLSRLSASGVCVSVLTNSLAATDVAAVHAGYARYRRPLLLNGVKIHELRSLADQHNSLSLRGSGQASLHTKAFTRDGETGFIGSLNFDPRSMSLNTEMGVLFNSPELASAMDDIFKQETSREMSFELALNPKRRLIWTGLVKGRPRLYGNEPYASLSRRGIALIMGILPLESQL</sequence>
<evidence type="ECO:0000259" key="7">
    <source>
        <dbReference type="PROSITE" id="PS50035"/>
    </source>
</evidence>
<dbReference type="PANTHER" id="PTHR21248">
    <property type="entry name" value="CARDIOLIPIN SYNTHASE"/>
    <property type="match status" value="1"/>
</dbReference>
<dbReference type="Pfam" id="PF13091">
    <property type="entry name" value="PLDc_2"/>
    <property type="match status" value="2"/>
</dbReference>
<dbReference type="GO" id="GO:0030572">
    <property type="term" value="F:phosphatidyltransferase activity"/>
    <property type="evidence" value="ECO:0007669"/>
    <property type="project" value="UniProtKB-ARBA"/>
</dbReference>
<organism evidence="8 9">
    <name type="scientific">Rhizobium rhizogenes</name>
    <name type="common">Agrobacterium rhizogenes</name>
    <dbReference type="NCBI Taxonomy" id="359"/>
    <lineage>
        <taxon>Bacteria</taxon>
        <taxon>Pseudomonadati</taxon>
        <taxon>Pseudomonadota</taxon>
        <taxon>Alphaproteobacteria</taxon>
        <taxon>Hyphomicrobiales</taxon>
        <taxon>Rhizobiaceae</taxon>
        <taxon>Rhizobium/Agrobacterium group</taxon>
        <taxon>Rhizobium</taxon>
    </lineage>
</organism>
<evidence type="ECO:0000256" key="2">
    <source>
        <dbReference type="ARBA" id="ARBA00004613"/>
    </source>
</evidence>
<evidence type="ECO:0000256" key="5">
    <source>
        <dbReference type="ARBA" id="ARBA00029594"/>
    </source>
</evidence>
<dbReference type="RefSeq" id="WP_116493601.1">
    <property type="nucleotide sequence ID" value="NZ_QDFR01000006.1"/>
</dbReference>
<evidence type="ECO:0000313" key="9">
    <source>
        <dbReference type="Proteomes" id="UP000244335"/>
    </source>
</evidence>
<dbReference type="GO" id="GO:0032049">
    <property type="term" value="P:cardiolipin biosynthetic process"/>
    <property type="evidence" value="ECO:0007669"/>
    <property type="project" value="UniProtKB-ARBA"/>
</dbReference>
<keyword evidence="6" id="KW-1133">Transmembrane helix</keyword>
<dbReference type="Proteomes" id="UP000244335">
    <property type="component" value="Unassembled WGS sequence"/>
</dbReference>
<proteinExistence type="predicted"/>
<keyword evidence="4" id="KW-0964">Secreted</keyword>
<evidence type="ECO:0000256" key="4">
    <source>
        <dbReference type="ARBA" id="ARBA00022525"/>
    </source>
</evidence>
<dbReference type="InterPro" id="IPR025202">
    <property type="entry name" value="PLD-like_dom"/>
</dbReference>
<feature type="domain" description="PLD phosphodiesterase" evidence="7">
    <location>
        <begin position="177"/>
        <end position="204"/>
    </location>
</feature>
<accession>A0AA92C0U8</accession>
<dbReference type="EMBL" id="QDFR01000006">
    <property type="protein sequence ID" value="PVE51796.1"/>
    <property type="molecule type" value="Genomic_DNA"/>
</dbReference>
<comment type="subcellular location">
    <subcellularLocation>
        <location evidence="2">Secreted</location>
    </subcellularLocation>
</comment>
<name>A0AA92C0U8_RHIRH</name>
<dbReference type="CDD" id="cd09113">
    <property type="entry name" value="PLDc_ymdC_like_2"/>
    <property type="match status" value="1"/>
</dbReference>
<feature type="transmembrane region" description="Helical" evidence="6">
    <location>
        <begin position="6"/>
        <end position="26"/>
    </location>
</feature>
<dbReference type="SUPFAM" id="SSF56024">
    <property type="entry name" value="Phospholipase D/nuclease"/>
    <property type="match status" value="2"/>
</dbReference>
<dbReference type="SMART" id="SM00155">
    <property type="entry name" value="PLDc"/>
    <property type="match status" value="2"/>
</dbReference>
<comment type="caution">
    <text evidence="8">The sequence shown here is derived from an EMBL/GenBank/DDBJ whole genome shotgun (WGS) entry which is preliminary data.</text>
</comment>
<dbReference type="CDD" id="cd09111">
    <property type="entry name" value="PLDc_ymdC_like_1"/>
    <property type="match status" value="1"/>
</dbReference>
<reference evidence="8 9" key="1">
    <citation type="submission" date="2018-04" db="EMBL/GenBank/DDBJ databases">
        <authorList>
            <person name="Hagen T."/>
        </authorList>
    </citation>
    <scope>NUCLEOTIDE SEQUENCE [LARGE SCALE GENOMIC DNA]</scope>
    <source>
        <strain evidence="8 9">TPD7009</strain>
    </source>
</reference>
<dbReference type="AlphaFoldDB" id="A0AA92C0U8"/>
<dbReference type="PROSITE" id="PS50035">
    <property type="entry name" value="PLD"/>
    <property type="match status" value="2"/>
</dbReference>
<dbReference type="InterPro" id="IPR001736">
    <property type="entry name" value="PLipase_D/transphosphatidylase"/>
</dbReference>